<evidence type="ECO:0000256" key="11">
    <source>
        <dbReference type="ARBA" id="ARBA00048336"/>
    </source>
</evidence>
<evidence type="ECO:0000259" key="12">
    <source>
        <dbReference type="Pfam" id="PF00149"/>
    </source>
</evidence>
<evidence type="ECO:0000256" key="5">
    <source>
        <dbReference type="ARBA" id="ARBA00013356"/>
    </source>
</evidence>
<dbReference type="InterPro" id="IPR029052">
    <property type="entry name" value="Metallo-depent_PP-like"/>
</dbReference>
<evidence type="ECO:0000313" key="14">
    <source>
        <dbReference type="Proteomes" id="UP001249851"/>
    </source>
</evidence>
<dbReference type="SUPFAM" id="SSF56300">
    <property type="entry name" value="Metallo-dependent phosphatases"/>
    <property type="match status" value="1"/>
</dbReference>
<reference evidence="13" key="1">
    <citation type="journal article" date="2023" name="G3 (Bethesda)">
        <title>Whole genome assembly and annotation of the endangered Caribbean coral Acropora cervicornis.</title>
        <authorList>
            <person name="Selwyn J.D."/>
            <person name="Vollmer S.V."/>
        </authorList>
    </citation>
    <scope>NUCLEOTIDE SEQUENCE</scope>
    <source>
        <strain evidence="13">K2</strain>
    </source>
</reference>
<dbReference type="Pfam" id="PF00149">
    <property type="entry name" value="Metallophos"/>
    <property type="match status" value="1"/>
</dbReference>
<comment type="cofactor">
    <cofactor evidence="1">
        <name>a divalent metal cation</name>
        <dbReference type="ChEBI" id="CHEBI:60240"/>
    </cofactor>
</comment>
<dbReference type="InterPro" id="IPR041867">
    <property type="entry name" value="MPP_CSTP1"/>
</dbReference>
<dbReference type="GO" id="GO:0005737">
    <property type="term" value="C:cytoplasm"/>
    <property type="evidence" value="ECO:0007669"/>
    <property type="project" value="UniProtKB-SubCell"/>
</dbReference>
<sequence length="298" mass="34067">MAEGALRKAEGKKYPGFTYEKEGEWRGPFCFIHAADTQFGLIDSWNEVPPEEQTWEKEIVLTRKAISAANKLSPKPRFFVVCGDLVNAFPCEKFNASQVEDFKGIFQELDASIPLVCVCGNHDIGDSPTQQSLEKYKSNFGDDFYSFWVGGVFFLVLNSQFYKEASQVMDYKLEQDKWLDEQLALLNQWKPKHVVVFQHIPWFFGNPQEKDHYFNIETNLRIQMLTKLKNAGVKYVFAGHYHRNAGGFDEDLEMIITSAVGQQINNDKGSGMRIVTVTQDKIAHEYHELDSVPSNVAL</sequence>
<accession>A0AAD9R3P7</accession>
<dbReference type="PANTHER" id="PTHR43143">
    <property type="entry name" value="METALLOPHOSPHOESTERASE, CALCINEURIN SUPERFAMILY"/>
    <property type="match status" value="1"/>
</dbReference>
<name>A0AAD9R3P7_ACRCE</name>
<comment type="subcellular location">
    <subcellularLocation>
        <location evidence="2">Cytoplasm</location>
    </subcellularLocation>
</comment>
<dbReference type="PANTHER" id="PTHR43143:SF1">
    <property type="entry name" value="SERINE_THREONINE-PROTEIN PHOSPHATASE CPPED1"/>
    <property type="match status" value="1"/>
</dbReference>
<keyword evidence="7" id="KW-0479">Metal-binding</keyword>
<comment type="catalytic activity">
    <reaction evidence="10">
        <text>O-phospho-L-seryl-[protein] + H2O = L-seryl-[protein] + phosphate</text>
        <dbReference type="Rhea" id="RHEA:20629"/>
        <dbReference type="Rhea" id="RHEA-COMP:9863"/>
        <dbReference type="Rhea" id="RHEA-COMP:11604"/>
        <dbReference type="ChEBI" id="CHEBI:15377"/>
        <dbReference type="ChEBI" id="CHEBI:29999"/>
        <dbReference type="ChEBI" id="CHEBI:43474"/>
        <dbReference type="ChEBI" id="CHEBI:83421"/>
        <dbReference type="EC" id="3.1.3.16"/>
    </reaction>
</comment>
<evidence type="ECO:0000256" key="9">
    <source>
        <dbReference type="ARBA" id="ARBA00032900"/>
    </source>
</evidence>
<dbReference type="EC" id="3.1.3.16" evidence="4"/>
<evidence type="ECO:0000256" key="1">
    <source>
        <dbReference type="ARBA" id="ARBA00001968"/>
    </source>
</evidence>
<gene>
    <name evidence="13" type="ORF">P5673_002742</name>
</gene>
<protein>
    <recommendedName>
        <fullName evidence="5">Serine/threonine-protein phosphatase CPPED1</fullName>
        <ecNumber evidence="4">3.1.3.16</ecNumber>
    </recommendedName>
    <alternativeName>
        <fullName evidence="9">Calcineurin-like phosphoesterase domain-containing protein 1</fullName>
    </alternativeName>
</protein>
<evidence type="ECO:0000256" key="2">
    <source>
        <dbReference type="ARBA" id="ARBA00004496"/>
    </source>
</evidence>
<evidence type="ECO:0000256" key="8">
    <source>
        <dbReference type="ARBA" id="ARBA00022801"/>
    </source>
</evidence>
<organism evidence="13 14">
    <name type="scientific">Acropora cervicornis</name>
    <name type="common">Staghorn coral</name>
    <dbReference type="NCBI Taxonomy" id="6130"/>
    <lineage>
        <taxon>Eukaryota</taxon>
        <taxon>Metazoa</taxon>
        <taxon>Cnidaria</taxon>
        <taxon>Anthozoa</taxon>
        <taxon>Hexacorallia</taxon>
        <taxon>Scleractinia</taxon>
        <taxon>Astrocoeniina</taxon>
        <taxon>Acroporidae</taxon>
        <taxon>Acropora</taxon>
    </lineage>
</organism>
<dbReference type="Gene3D" id="3.60.21.10">
    <property type="match status" value="1"/>
</dbReference>
<dbReference type="GO" id="GO:0046872">
    <property type="term" value="F:metal ion binding"/>
    <property type="evidence" value="ECO:0007669"/>
    <property type="project" value="UniProtKB-KW"/>
</dbReference>
<comment type="similarity">
    <text evidence="3">Belongs to the metallophosphoesterase superfamily. CPPED1 family.</text>
</comment>
<keyword evidence="8" id="KW-0378">Hydrolase</keyword>
<proteinExistence type="inferred from homology"/>
<evidence type="ECO:0000313" key="13">
    <source>
        <dbReference type="EMBL" id="KAK2572490.1"/>
    </source>
</evidence>
<dbReference type="CDD" id="cd07395">
    <property type="entry name" value="MPP_CSTP1"/>
    <property type="match status" value="1"/>
</dbReference>
<reference evidence="13" key="2">
    <citation type="journal article" date="2023" name="Science">
        <title>Genomic signatures of disease resistance in endangered staghorn corals.</title>
        <authorList>
            <person name="Vollmer S.V."/>
            <person name="Selwyn J.D."/>
            <person name="Despard B.A."/>
            <person name="Roesel C.L."/>
        </authorList>
    </citation>
    <scope>NUCLEOTIDE SEQUENCE</scope>
    <source>
        <strain evidence="13">K2</strain>
    </source>
</reference>
<dbReference type="GO" id="GO:0004722">
    <property type="term" value="F:protein serine/threonine phosphatase activity"/>
    <property type="evidence" value="ECO:0007669"/>
    <property type="project" value="UniProtKB-EC"/>
</dbReference>
<dbReference type="InterPro" id="IPR004843">
    <property type="entry name" value="Calcineurin-like_PHP"/>
</dbReference>
<evidence type="ECO:0000256" key="6">
    <source>
        <dbReference type="ARBA" id="ARBA00022490"/>
    </source>
</evidence>
<keyword evidence="6" id="KW-0963">Cytoplasm</keyword>
<evidence type="ECO:0000256" key="4">
    <source>
        <dbReference type="ARBA" id="ARBA00013081"/>
    </source>
</evidence>
<comment type="caution">
    <text evidence="13">The sequence shown here is derived from an EMBL/GenBank/DDBJ whole genome shotgun (WGS) entry which is preliminary data.</text>
</comment>
<keyword evidence="14" id="KW-1185">Reference proteome</keyword>
<comment type="catalytic activity">
    <reaction evidence="11">
        <text>O-phospho-L-threonyl-[protein] + H2O = L-threonyl-[protein] + phosphate</text>
        <dbReference type="Rhea" id="RHEA:47004"/>
        <dbReference type="Rhea" id="RHEA-COMP:11060"/>
        <dbReference type="Rhea" id="RHEA-COMP:11605"/>
        <dbReference type="ChEBI" id="CHEBI:15377"/>
        <dbReference type="ChEBI" id="CHEBI:30013"/>
        <dbReference type="ChEBI" id="CHEBI:43474"/>
        <dbReference type="ChEBI" id="CHEBI:61977"/>
        <dbReference type="EC" id="3.1.3.16"/>
    </reaction>
</comment>
<evidence type="ECO:0000256" key="10">
    <source>
        <dbReference type="ARBA" id="ARBA00047761"/>
    </source>
</evidence>
<dbReference type="Proteomes" id="UP001249851">
    <property type="component" value="Unassembled WGS sequence"/>
</dbReference>
<dbReference type="InterPro" id="IPR051918">
    <property type="entry name" value="STPP_CPPED1"/>
</dbReference>
<feature type="domain" description="Calcineurin-like phosphoesterase" evidence="12">
    <location>
        <begin position="69"/>
        <end position="243"/>
    </location>
</feature>
<evidence type="ECO:0000256" key="7">
    <source>
        <dbReference type="ARBA" id="ARBA00022723"/>
    </source>
</evidence>
<dbReference type="AlphaFoldDB" id="A0AAD9R3P7"/>
<evidence type="ECO:0000256" key="3">
    <source>
        <dbReference type="ARBA" id="ARBA00010567"/>
    </source>
</evidence>
<dbReference type="EMBL" id="JARQWQ010000004">
    <property type="protein sequence ID" value="KAK2572490.1"/>
    <property type="molecule type" value="Genomic_DNA"/>
</dbReference>